<organism evidence="2 3">
    <name type="scientific">Austropuccinia psidii MF-1</name>
    <dbReference type="NCBI Taxonomy" id="1389203"/>
    <lineage>
        <taxon>Eukaryota</taxon>
        <taxon>Fungi</taxon>
        <taxon>Dikarya</taxon>
        <taxon>Basidiomycota</taxon>
        <taxon>Pucciniomycotina</taxon>
        <taxon>Pucciniomycetes</taxon>
        <taxon>Pucciniales</taxon>
        <taxon>Sphaerophragmiaceae</taxon>
        <taxon>Austropuccinia</taxon>
    </lineage>
</organism>
<dbReference type="InterPro" id="IPR050951">
    <property type="entry name" value="Retrovirus_Pol_polyprotein"/>
</dbReference>
<dbReference type="SUPFAM" id="SSF53098">
    <property type="entry name" value="Ribonuclease H-like"/>
    <property type="match status" value="1"/>
</dbReference>
<keyword evidence="3" id="KW-1185">Reference proteome</keyword>
<dbReference type="PANTHER" id="PTHR37984">
    <property type="entry name" value="PROTEIN CBG26694"/>
    <property type="match status" value="1"/>
</dbReference>
<comment type="caution">
    <text evidence="2">The sequence shown here is derived from an EMBL/GenBank/DDBJ whole genome shotgun (WGS) entry which is preliminary data.</text>
</comment>
<protein>
    <recommendedName>
        <fullName evidence="1">Integrase zinc-binding domain-containing protein</fullName>
    </recommendedName>
</protein>
<dbReference type="Gene3D" id="1.10.340.70">
    <property type="match status" value="1"/>
</dbReference>
<evidence type="ECO:0000313" key="3">
    <source>
        <dbReference type="Proteomes" id="UP000765509"/>
    </source>
</evidence>
<dbReference type="Gene3D" id="3.30.420.10">
    <property type="entry name" value="Ribonuclease H-like superfamily/Ribonuclease H"/>
    <property type="match status" value="1"/>
</dbReference>
<dbReference type="PANTHER" id="PTHR37984:SF5">
    <property type="entry name" value="PROTEIN NYNRIN-LIKE"/>
    <property type="match status" value="1"/>
</dbReference>
<name>A0A9Q3DJ28_9BASI</name>
<dbReference type="InterPro" id="IPR012337">
    <property type="entry name" value="RNaseH-like_sf"/>
</dbReference>
<gene>
    <name evidence="2" type="ORF">O181_041096</name>
</gene>
<accession>A0A9Q3DJ28</accession>
<dbReference type="AlphaFoldDB" id="A0A9Q3DJ28"/>
<dbReference type="EMBL" id="AVOT02016291">
    <property type="protein sequence ID" value="MBW0501381.1"/>
    <property type="molecule type" value="Genomic_DNA"/>
</dbReference>
<dbReference type="GO" id="GO:0003676">
    <property type="term" value="F:nucleic acid binding"/>
    <property type="evidence" value="ECO:0007669"/>
    <property type="project" value="InterPro"/>
</dbReference>
<evidence type="ECO:0000259" key="1">
    <source>
        <dbReference type="Pfam" id="PF17921"/>
    </source>
</evidence>
<dbReference type="Pfam" id="PF17921">
    <property type="entry name" value="Integrase_H2C2"/>
    <property type="match status" value="1"/>
</dbReference>
<dbReference type="Proteomes" id="UP000765509">
    <property type="component" value="Unassembled WGS sequence"/>
</dbReference>
<sequence>MKLFSRLIIDTILHECHDRIYSGHLSEDRKTEKVENCAWWPSWRKETIDYTHTYDRWQKENRSTGKKFGLMIHIQEKNSPWEVFHIDWVTALPPSSDKSYNYCLVILDRYRKIPIFLPCHKDDTATDRVLLLWRRVISHTGLFKNIISEREPKLSSALWNNIHRFFGTKL</sequence>
<reference evidence="2" key="1">
    <citation type="submission" date="2021-03" db="EMBL/GenBank/DDBJ databases">
        <title>Draft genome sequence of rust myrtle Austropuccinia psidii MF-1, a brazilian biotype.</title>
        <authorList>
            <person name="Quecine M.C."/>
            <person name="Pachon D.M.R."/>
            <person name="Bonatelli M.L."/>
            <person name="Correr F.H."/>
            <person name="Franceschini L.M."/>
            <person name="Leite T.F."/>
            <person name="Margarido G.R.A."/>
            <person name="Almeida C.A."/>
            <person name="Ferrarezi J.A."/>
            <person name="Labate C.A."/>
        </authorList>
    </citation>
    <scope>NUCLEOTIDE SEQUENCE</scope>
    <source>
        <strain evidence="2">MF-1</strain>
    </source>
</reference>
<feature type="domain" description="Integrase zinc-binding" evidence="1">
    <location>
        <begin position="10"/>
        <end position="62"/>
    </location>
</feature>
<evidence type="ECO:0000313" key="2">
    <source>
        <dbReference type="EMBL" id="MBW0501381.1"/>
    </source>
</evidence>
<dbReference type="InterPro" id="IPR041588">
    <property type="entry name" value="Integrase_H2C2"/>
</dbReference>
<dbReference type="InterPro" id="IPR036397">
    <property type="entry name" value="RNaseH_sf"/>
</dbReference>
<dbReference type="OrthoDB" id="3158924at2759"/>
<proteinExistence type="predicted"/>